<evidence type="ECO:0000256" key="1">
    <source>
        <dbReference type="SAM" id="Coils"/>
    </source>
</evidence>
<dbReference type="Proteomes" id="UP001237642">
    <property type="component" value="Unassembled WGS sequence"/>
</dbReference>
<evidence type="ECO:0000313" key="2">
    <source>
        <dbReference type="EMBL" id="KAK1349178.1"/>
    </source>
</evidence>
<accession>A0AAD8GMX3</accession>
<organism evidence="2 3">
    <name type="scientific">Heracleum sosnowskyi</name>
    <dbReference type="NCBI Taxonomy" id="360622"/>
    <lineage>
        <taxon>Eukaryota</taxon>
        <taxon>Viridiplantae</taxon>
        <taxon>Streptophyta</taxon>
        <taxon>Embryophyta</taxon>
        <taxon>Tracheophyta</taxon>
        <taxon>Spermatophyta</taxon>
        <taxon>Magnoliopsida</taxon>
        <taxon>eudicotyledons</taxon>
        <taxon>Gunneridae</taxon>
        <taxon>Pentapetalae</taxon>
        <taxon>asterids</taxon>
        <taxon>campanulids</taxon>
        <taxon>Apiales</taxon>
        <taxon>Apiaceae</taxon>
        <taxon>Apioideae</taxon>
        <taxon>apioid superclade</taxon>
        <taxon>Tordylieae</taxon>
        <taxon>Tordyliinae</taxon>
        <taxon>Heracleum</taxon>
    </lineage>
</organism>
<reference evidence="2" key="1">
    <citation type="submission" date="2023-02" db="EMBL/GenBank/DDBJ databases">
        <title>Genome of toxic invasive species Heracleum sosnowskyi carries increased number of genes despite the absence of recent whole-genome duplications.</title>
        <authorList>
            <person name="Schelkunov M."/>
            <person name="Shtratnikova V."/>
            <person name="Makarenko M."/>
            <person name="Klepikova A."/>
            <person name="Omelchenko D."/>
            <person name="Novikova G."/>
            <person name="Obukhova E."/>
            <person name="Bogdanov V."/>
            <person name="Penin A."/>
            <person name="Logacheva M."/>
        </authorList>
    </citation>
    <scope>NUCLEOTIDE SEQUENCE</scope>
    <source>
        <strain evidence="2">Hsosn_3</strain>
        <tissue evidence="2">Leaf</tissue>
    </source>
</reference>
<evidence type="ECO:0000313" key="3">
    <source>
        <dbReference type="Proteomes" id="UP001237642"/>
    </source>
</evidence>
<gene>
    <name evidence="2" type="ORF">POM88_054877</name>
</gene>
<sequence>MEDTHHHNTQKMRLLGAMLNSSALLEANAADTMNTLNQLIAERTQILTRILAPRQELTIKQARNLDYDNTRFNHLDLEIEKLRKRRAGLLEQVTNIETTFRSNIVNAPFIEVDSVAGARHMTGLYDGLMWEGTLCINQNLDINLRDAILANSIGLPYRLFNWQNGVLVFLPPQQKQQQLQQ</sequence>
<comment type="caution">
    <text evidence="2">The sequence shown here is derived from an EMBL/GenBank/DDBJ whole genome shotgun (WGS) entry which is preliminary data.</text>
</comment>
<protein>
    <submittedName>
        <fullName evidence="2">Uncharacterized protein</fullName>
    </submittedName>
</protein>
<dbReference type="AlphaFoldDB" id="A0AAD8GMX3"/>
<keyword evidence="1" id="KW-0175">Coiled coil</keyword>
<dbReference type="EMBL" id="JAUIZM010000107">
    <property type="protein sequence ID" value="KAK1349178.1"/>
    <property type="molecule type" value="Genomic_DNA"/>
</dbReference>
<feature type="coiled-coil region" evidence="1">
    <location>
        <begin position="72"/>
        <end position="99"/>
    </location>
</feature>
<name>A0AAD8GMX3_9APIA</name>
<keyword evidence="3" id="KW-1185">Reference proteome</keyword>
<proteinExistence type="predicted"/>
<reference evidence="2" key="2">
    <citation type="submission" date="2023-05" db="EMBL/GenBank/DDBJ databases">
        <authorList>
            <person name="Schelkunov M.I."/>
        </authorList>
    </citation>
    <scope>NUCLEOTIDE SEQUENCE</scope>
    <source>
        <strain evidence="2">Hsosn_3</strain>
        <tissue evidence="2">Leaf</tissue>
    </source>
</reference>